<dbReference type="GO" id="GO:0004497">
    <property type="term" value="F:monooxygenase activity"/>
    <property type="evidence" value="ECO:0007669"/>
    <property type="project" value="UniProtKB-KW"/>
</dbReference>
<protein>
    <submittedName>
        <fullName evidence="4">Cytochrome P450</fullName>
    </submittedName>
</protein>
<feature type="non-terminal residue" evidence="4">
    <location>
        <position position="1"/>
    </location>
</feature>
<proteinExistence type="inferred from homology"/>
<dbReference type="EMBL" id="JAAVUN010000107">
    <property type="protein sequence ID" value="NKE10856.1"/>
    <property type="molecule type" value="Genomic_DNA"/>
</dbReference>
<keyword evidence="2" id="KW-0349">Heme</keyword>
<sequence>FTACGPTNRHVQKGAARVAELGEWVGSRCRRDMLADQGFGAAIWAAADRGEITEQQAPLVVRSLLTAGVDTTVHAISAILHCFATHPDQWQRLRADPSLVRTAFDEAIRLESPVQTFFRTTTQPIRVGSVEIPADEKVLLFLGAANRDPRRWEEPNTFDLSRDPSGHMGFGMGIHQCVGQHVARLEAEAILNALIRRVQHLELNGEPVRHLNNTLHAWASVPVRVELDHEGAQSTGSPTSLVTPAANP</sequence>
<dbReference type="GO" id="GO:0005506">
    <property type="term" value="F:iron ion binding"/>
    <property type="evidence" value="ECO:0007669"/>
    <property type="project" value="InterPro"/>
</dbReference>
<dbReference type="GO" id="GO:0020037">
    <property type="term" value="F:heme binding"/>
    <property type="evidence" value="ECO:0007669"/>
    <property type="project" value="InterPro"/>
</dbReference>
<keyword evidence="2" id="KW-0503">Monooxygenase</keyword>
<dbReference type="Gene3D" id="1.10.630.10">
    <property type="entry name" value="Cytochrome P450"/>
    <property type="match status" value="1"/>
</dbReference>
<organism evidence="4 5">
    <name type="scientific">Kocuria subflava</name>
    <dbReference type="NCBI Taxonomy" id="1736139"/>
    <lineage>
        <taxon>Bacteria</taxon>
        <taxon>Bacillati</taxon>
        <taxon>Actinomycetota</taxon>
        <taxon>Actinomycetes</taxon>
        <taxon>Micrococcales</taxon>
        <taxon>Micrococcaceae</taxon>
        <taxon>Kocuria</taxon>
    </lineage>
</organism>
<evidence type="ECO:0000256" key="3">
    <source>
        <dbReference type="SAM" id="MobiDB-lite"/>
    </source>
</evidence>
<keyword evidence="5" id="KW-1185">Reference proteome</keyword>
<feature type="compositionally biased region" description="Polar residues" evidence="3">
    <location>
        <begin position="232"/>
        <end position="242"/>
    </location>
</feature>
<dbReference type="AlphaFoldDB" id="A0A846UBI1"/>
<dbReference type="PANTHER" id="PTHR46696:SF1">
    <property type="entry name" value="CYTOCHROME P450 YJIB-RELATED"/>
    <property type="match status" value="1"/>
</dbReference>
<name>A0A846UBI1_9MICC</name>
<comment type="caution">
    <text evidence="4">The sequence shown here is derived from an EMBL/GenBank/DDBJ whole genome shotgun (WGS) entry which is preliminary data.</text>
</comment>
<evidence type="ECO:0000313" key="5">
    <source>
        <dbReference type="Proteomes" id="UP000521379"/>
    </source>
</evidence>
<dbReference type="PROSITE" id="PS00086">
    <property type="entry name" value="CYTOCHROME_P450"/>
    <property type="match status" value="1"/>
</dbReference>
<keyword evidence="2" id="KW-0560">Oxidoreductase</keyword>
<gene>
    <name evidence="4" type="ORF">GTW58_13205</name>
</gene>
<dbReference type="InterPro" id="IPR001128">
    <property type="entry name" value="Cyt_P450"/>
</dbReference>
<dbReference type="PANTHER" id="PTHR46696">
    <property type="entry name" value="P450, PUTATIVE (EUROFUNG)-RELATED"/>
    <property type="match status" value="1"/>
</dbReference>
<dbReference type="Pfam" id="PF00067">
    <property type="entry name" value="p450"/>
    <property type="match status" value="1"/>
</dbReference>
<dbReference type="InterPro" id="IPR036396">
    <property type="entry name" value="Cyt_P450_sf"/>
</dbReference>
<evidence type="ECO:0000256" key="2">
    <source>
        <dbReference type="RuleBase" id="RU000461"/>
    </source>
</evidence>
<comment type="similarity">
    <text evidence="1 2">Belongs to the cytochrome P450 family.</text>
</comment>
<evidence type="ECO:0000313" key="4">
    <source>
        <dbReference type="EMBL" id="NKE10856.1"/>
    </source>
</evidence>
<dbReference type="InterPro" id="IPR017972">
    <property type="entry name" value="Cyt_P450_CS"/>
</dbReference>
<dbReference type="PRINTS" id="PR00359">
    <property type="entry name" value="BP450"/>
</dbReference>
<feature type="region of interest" description="Disordered" evidence="3">
    <location>
        <begin position="229"/>
        <end position="248"/>
    </location>
</feature>
<dbReference type="GO" id="GO:0016705">
    <property type="term" value="F:oxidoreductase activity, acting on paired donors, with incorporation or reduction of molecular oxygen"/>
    <property type="evidence" value="ECO:0007669"/>
    <property type="project" value="InterPro"/>
</dbReference>
<dbReference type="Proteomes" id="UP000521379">
    <property type="component" value="Unassembled WGS sequence"/>
</dbReference>
<reference evidence="4 5" key="1">
    <citation type="submission" date="2020-02" db="EMBL/GenBank/DDBJ databases">
        <authorList>
            <person name="Sun Q."/>
        </authorList>
    </citation>
    <scope>NUCLEOTIDE SEQUENCE [LARGE SCALE GENOMIC DNA]</scope>
    <source>
        <strain evidence="4 5">YIM 13062</strain>
    </source>
</reference>
<keyword evidence="2" id="KW-0408">Iron</keyword>
<dbReference type="RefSeq" id="WP_168023572.1">
    <property type="nucleotide sequence ID" value="NZ_JAAVUN010000107.1"/>
</dbReference>
<dbReference type="SUPFAM" id="SSF48264">
    <property type="entry name" value="Cytochrome P450"/>
    <property type="match status" value="1"/>
</dbReference>
<evidence type="ECO:0000256" key="1">
    <source>
        <dbReference type="ARBA" id="ARBA00010617"/>
    </source>
</evidence>
<accession>A0A846UBI1</accession>
<dbReference type="InterPro" id="IPR002397">
    <property type="entry name" value="Cyt_P450_B"/>
</dbReference>
<keyword evidence="2" id="KW-0479">Metal-binding</keyword>